<evidence type="ECO:0000256" key="2">
    <source>
        <dbReference type="SAM" id="Phobius"/>
    </source>
</evidence>
<feature type="domain" description="DUF6535" evidence="3">
    <location>
        <begin position="219"/>
        <end position="268"/>
    </location>
</feature>
<feature type="region of interest" description="Disordered" evidence="1">
    <location>
        <begin position="1002"/>
        <end position="1050"/>
    </location>
</feature>
<keyword evidence="5" id="KW-1185">Reference proteome</keyword>
<dbReference type="AlphaFoldDB" id="A0A165JTK5"/>
<reference evidence="4 5" key="1">
    <citation type="journal article" date="2016" name="Mol. Biol. Evol.">
        <title>Comparative Genomics of Early-Diverging Mushroom-Forming Fungi Provides Insights into the Origins of Lignocellulose Decay Capabilities.</title>
        <authorList>
            <person name="Nagy L.G."/>
            <person name="Riley R."/>
            <person name="Tritt A."/>
            <person name="Adam C."/>
            <person name="Daum C."/>
            <person name="Floudas D."/>
            <person name="Sun H."/>
            <person name="Yadav J.S."/>
            <person name="Pangilinan J."/>
            <person name="Larsson K.H."/>
            <person name="Matsuura K."/>
            <person name="Barry K."/>
            <person name="Labutti K."/>
            <person name="Kuo R."/>
            <person name="Ohm R.A."/>
            <person name="Bhattacharya S.S."/>
            <person name="Shirouzu T."/>
            <person name="Yoshinaga Y."/>
            <person name="Martin F.M."/>
            <person name="Grigoriev I.V."/>
            <person name="Hibbett D.S."/>
        </authorList>
    </citation>
    <scope>NUCLEOTIDE SEQUENCE [LARGE SCALE GENOMIC DNA]</scope>
    <source>
        <strain evidence="4 5">HHB12029</strain>
    </source>
</reference>
<dbReference type="InterPro" id="IPR045338">
    <property type="entry name" value="DUF6535"/>
</dbReference>
<evidence type="ECO:0000256" key="1">
    <source>
        <dbReference type="SAM" id="MobiDB-lite"/>
    </source>
</evidence>
<evidence type="ECO:0000259" key="3">
    <source>
        <dbReference type="Pfam" id="PF20153"/>
    </source>
</evidence>
<dbReference type="InParanoid" id="A0A165JTK5"/>
<sequence>MRTLNSERDCKAHTVQADQEPPVQATAHPASGFNSIGHELDSTAPLWRVYRDEVRSHDQNVTFDEWNKTLDVLLIFAGLFSAVVTSFLIASYPLLAPGNENEAVINAIHALAMAINSSIALPPPKPAEPVTASVLWVNGLWSTSLFIALAVAFFAILAKQWLVEYNHRMADPPAAVATPLPARSNDTSSSPPMHRSDTPEARSGVPSRSPAHLATLSPTASLAWARRRQFFFAAFAAWHVPVLITQVLPFLLHIALFFFLVGLSLFVSTLNGQIARGVTLLTVLLFSLYWIATILPVFRVDCLTATPLVRRAREAPTWIAIAAVRLWRIILPLVLSAFGPSRVTSLDLDSIMTDLRRRQQRMRDSGWLKGGMSTDEEVKLDTLQWLILVSGSETGTTAALHALGALPPDSEFLPALQTITSAMDSAVARLGNQVSPSPIEIIRAVRSELVLGRASWTLPLLGLDLSSALARTLHESQHPDARLLSAAMHLDGMLSKFSRERKALPFSSLYNITDAALRGDISLDSCQSTIRLLLDCPGITVPAFSCLSVILATRSHHLDASDKKLIFHVYRRLSEADHCYANTESHTCDGLCVVVFMVHGLGRTIFPLEEITQEADELREDDLASLMIVPIILSHLLPRLMPDLKRGNKHLVPLSMSWNRRFADFIASSDWLKTPYPVGNTDVEVLSTLLSRFDWSDSCYRDMHLNILQWFMSRGQYKALQTPSLLAKLQGTLTCTPFERWGMLQHLRLIVHHIKVYDKAYSEDQVYLGEFLEFLISLCKRVLQMEIDENNRRVLLQAIGPELGACVYRMWSSLDGLFSLPSRFLRLVDVAIQSVDDVENKSEYLLHLAQHTVVLDPYWTQHDKVGAHLDVRLMEDVLMRNGPCIKCNEGSASEWPEPFLVTVRRRKPIIAQDPQPGPYALPPPAAAASDPALLSMTASPVDVVSSSSSSSHAATPHTISVSPIKPAAPIAATGLSDESALNVPAVGPATALGFVLVSTPDAAETTTPSPHSPAAQSQARSVDVQTTSTPSPDSESPEDGVDIGTGSSTE</sequence>
<keyword evidence="2" id="KW-0472">Membrane</keyword>
<dbReference type="Proteomes" id="UP000077266">
    <property type="component" value="Unassembled WGS sequence"/>
</dbReference>
<feature type="region of interest" description="Disordered" evidence="1">
    <location>
        <begin position="176"/>
        <end position="212"/>
    </location>
</feature>
<feature type="compositionally biased region" description="Basic and acidic residues" evidence="1">
    <location>
        <begin position="1"/>
        <end position="12"/>
    </location>
</feature>
<feature type="transmembrane region" description="Helical" evidence="2">
    <location>
        <begin position="254"/>
        <end position="271"/>
    </location>
</feature>
<dbReference type="EMBL" id="KV425959">
    <property type="protein sequence ID" value="KZV95312.1"/>
    <property type="molecule type" value="Genomic_DNA"/>
</dbReference>
<feature type="transmembrane region" description="Helical" evidence="2">
    <location>
        <begin position="278"/>
        <end position="298"/>
    </location>
</feature>
<keyword evidence="2" id="KW-0812">Transmembrane</keyword>
<dbReference type="Pfam" id="PF20153">
    <property type="entry name" value="DUF6535"/>
    <property type="match status" value="2"/>
</dbReference>
<evidence type="ECO:0000313" key="4">
    <source>
        <dbReference type="EMBL" id="KZV95312.1"/>
    </source>
</evidence>
<feature type="transmembrane region" description="Helical" evidence="2">
    <location>
        <begin position="230"/>
        <end position="248"/>
    </location>
</feature>
<feature type="transmembrane region" description="Helical" evidence="2">
    <location>
        <begin position="72"/>
        <end position="96"/>
    </location>
</feature>
<protein>
    <recommendedName>
        <fullName evidence="3">DUF6535 domain-containing protein</fullName>
    </recommendedName>
</protein>
<feature type="transmembrane region" description="Helical" evidence="2">
    <location>
        <begin position="133"/>
        <end position="158"/>
    </location>
</feature>
<dbReference type="OrthoDB" id="3221808at2759"/>
<feature type="compositionally biased region" description="Polar residues" evidence="1">
    <location>
        <begin position="1004"/>
        <end position="1025"/>
    </location>
</feature>
<name>A0A165JTK5_EXIGL</name>
<feature type="region of interest" description="Disordered" evidence="1">
    <location>
        <begin position="1"/>
        <end position="27"/>
    </location>
</feature>
<evidence type="ECO:0000313" key="5">
    <source>
        <dbReference type="Proteomes" id="UP000077266"/>
    </source>
</evidence>
<feature type="domain" description="DUF6535" evidence="3">
    <location>
        <begin position="47"/>
        <end position="173"/>
    </location>
</feature>
<keyword evidence="2" id="KW-1133">Transmembrane helix</keyword>
<gene>
    <name evidence="4" type="ORF">EXIGLDRAFT_834380</name>
</gene>
<accession>A0A165JTK5</accession>
<proteinExistence type="predicted"/>
<organism evidence="4 5">
    <name type="scientific">Exidia glandulosa HHB12029</name>
    <dbReference type="NCBI Taxonomy" id="1314781"/>
    <lineage>
        <taxon>Eukaryota</taxon>
        <taxon>Fungi</taxon>
        <taxon>Dikarya</taxon>
        <taxon>Basidiomycota</taxon>
        <taxon>Agaricomycotina</taxon>
        <taxon>Agaricomycetes</taxon>
        <taxon>Auriculariales</taxon>
        <taxon>Exidiaceae</taxon>
        <taxon>Exidia</taxon>
    </lineage>
</organism>